<organism evidence="1 2">
    <name type="scientific">Piloderma croceum (strain F 1598)</name>
    <dbReference type="NCBI Taxonomy" id="765440"/>
    <lineage>
        <taxon>Eukaryota</taxon>
        <taxon>Fungi</taxon>
        <taxon>Dikarya</taxon>
        <taxon>Basidiomycota</taxon>
        <taxon>Agaricomycotina</taxon>
        <taxon>Agaricomycetes</taxon>
        <taxon>Agaricomycetidae</taxon>
        <taxon>Atheliales</taxon>
        <taxon>Atheliaceae</taxon>
        <taxon>Piloderma</taxon>
    </lineage>
</organism>
<reference evidence="1 2" key="1">
    <citation type="submission" date="2014-04" db="EMBL/GenBank/DDBJ databases">
        <authorList>
            <consortium name="DOE Joint Genome Institute"/>
            <person name="Kuo A."/>
            <person name="Tarkka M."/>
            <person name="Buscot F."/>
            <person name="Kohler A."/>
            <person name="Nagy L.G."/>
            <person name="Floudas D."/>
            <person name="Copeland A."/>
            <person name="Barry K.W."/>
            <person name="Cichocki N."/>
            <person name="Veneault-Fourrey C."/>
            <person name="LaButti K."/>
            <person name="Lindquist E.A."/>
            <person name="Lipzen A."/>
            <person name="Lundell T."/>
            <person name="Morin E."/>
            <person name="Murat C."/>
            <person name="Sun H."/>
            <person name="Tunlid A."/>
            <person name="Henrissat B."/>
            <person name="Grigoriev I.V."/>
            <person name="Hibbett D.S."/>
            <person name="Martin F."/>
            <person name="Nordberg H.P."/>
            <person name="Cantor M.N."/>
            <person name="Hua S.X."/>
        </authorList>
    </citation>
    <scope>NUCLEOTIDE SEQUENCE [LARGE SCALE GENOMIC DNA]</scope>
    <source>
        <strain evidence="1 2">F 1598</strain>
    </source>
</reference>
<sequence>MFSIDSDDSLSHTNYNLFSDSHHAVAQILGLWLSQNSGTESSPCPSLVLPHPHRRSGEHELLVVSFKNGFRRGIMVDIVRSPLALHNKQRIYNKQTNV</sequence>
<evidence type="ECO:0000313" key="2">
    <source>
        <dbReference type="Proteomes" id="UP000054166"/>
    </source>
</evidence>
<accession>A0A0C3AQ35</accession>
<dbReference type="AlphaFoldDB" id="A0A0C3AQ35"/>
<protein>
    <submittedName>
        <fullName evidence="1">Uncharacterized protein</fullName>
    </submittedName>
</protein>
<gene>
    <name evidence="1" type="ORF">PILCRDRAFT_826687</name>
</gene>
<reference evidence="2" key="2">
    <citation type="submission" date="2015-01" db="EMBL/GenBank/DDBJ databases">
        <title>Evolutionary Origins and Diversification of the Mycorrhizal Mutualists.</title>
        <authorList>
            <consortium name="DOE Joint Genome Institute"/>
            <consortium name="Mycorrhizal Genomics Consortium"/>
            <person name="Kohler A."/>
            <person name="Kuo A."/>
            <person name="Nagy L.G."/>
            <person name="Floudas D."/>
            <person name="Copeland A."/>
            <person name="Barry K.W."/>
            <person name="Cichocki N."/>
            <person name="Veneault-Fourrey C."/>
            <person name="LaButti K."/>
            <person name="Lindquist E.A."/>
            <person name="Lipzen A."/>
            <person name="Lundell T."/>
            <person name="Morin E."/>
            <person name="Murat C."/>
            <person name="Riley R."/>
            <person name="Ohm R."/>
            <person name="Sun H."/>
            <person name="Tunlid A."/>
            <person name="Henrissat B."/>
            <person name="Grigoriev I.V."/>
            <person name="Hibbett D.S."/>
            <person name="Martin F."/>
        </authorList>
    </citation>
    <scope>NUCLEOTIDE SEQUENCE [LARGE SCALE GENOMIC DNA]</scope>
    <source>
        <strain evidence="2">F 1598</strain>
    </source>
</reference>
<evidence type="ECO:0000313" key="1">
    <source>
        <dbReference type="EMBL" id="KIM76033.1"/>
    </source>
</evidence>
<name>A0A0C3AQ35_PILCF</name>
<proteinExistence type="predicted"/>
<dbReference type="InParanoid" id="A0A0C3AQ35"/>
<dbReference type="EMBL" id="KN833039">
    <property type="protein sequence ID" value="KIM76033.1"/>
    <property type="molecule type" value="Genomic_DNA"/>
</dbReference>
<keyword evidence="2" id="KW-1185">Reference proteome</keyword>
<dbReference type="Proteomes" id="UP000054166">
    <property type="component" value="Unassembled WGS sequence"/>
</dbReference>
<dbReference type="HOGENOM" id="CLU_2334424_0_0_1"/>